<sequence length="527" mass="57839">MATYPCLICPLGFFNHLEAQLHMRTHLNANPFRCMRCGDRFGTASELCIHDKLNHKHQDQKEADQVIARNRCPSAPPDYVPLDDDGSQPQARRGRRKQQLSGDQDEPARGRAPKRAAAARSSQRGSPRPKRARRGASPARPQREVSARPRPEVRRKAGAGRTSRTSTTTTGAEKPPVKRRGRSSLKDVADLSVDSGLGETPSVKRWSAPSRLASLRTPTTRKSTPTKTTPRKTAPRESTPRKSTPRRSTPRKSTPRRYTPRKSTPRKSTPRKSIPRKTSARKGTPPKRKASPQKTGVQAGQAAGAAPPRKRGRPRKASPRKAAPQKASQGTSTTAKNTTGQKASPKRATPRRATLRSSTGATSISSPSSTPRKTAPRRSYSRKSTTPIQEQGAGAPLPKKRGRPRREPAVDQATIPPKKRGRPRRQPGDQPPAAGAGQSPGPEVDRKKPVPVYELLDRLTASLDSTSPGELFKSPEKPKKNRKFKEAPPPPRRCESACSLGRPFACNVCGRRFSQEMSLLYHNVYHS</sequence>
<evidence type="ECO:0000256" key="6">
    <source>
        <dbReference type="ARBA" id="ARBA00023015"/>
    </source>
</evidence>
<feature type="compositionally biased region" description="Basic residues" evidence="11">
    <location>
        <begin position="243"/>
        <end position="291"/>
    </location>
</feature>
<evidence type="ECO:0000256" key="5">
    <source>
        <dbReference type="ARBA" id="ARBA00022833"/>
    </source>
</evidence>
<evidence type="ECO:0000256" key="1">
    <source>
        <dbReference type="ARBA" id="ARBA00004123"/>
    </source>
</evidence>
<keyword evidence="7" id="KW-0238">DNA-binding</keyword>
<dbReference type="Gene3D" id="3.30.160.60">
    <property type="entry name" value="Classic Zinc Finger"/>
    <property type="match status" value="2"/>
</dbReference>
<evidence type="ECO:0000256" key="7">
    <source>
        <dbReference type="ARBA" id="ARBA00023125"/>
    </source>
</evidence>
<dbReference type="KEGG" id="foc:113208582"/>
<evidence type="ECO:0000256" key="2">
    <source>
        <dbReference type="ARBA" id="ARBA00022723"/>
    </source>
</evidence>
<proteinExistence type="predicted"/>
<keyword evidence="9" id="KW-0539">Nucleus</keyword>
<keyword evidence="13" id="KW-1185">Reference proteome</keyword>
<feature type="compositionally biased region" description="Polar residues" evidence="11">
    <location>
        <begin position="329"/>
        <end position="342"/>
    </location>
</feature>
<protein>
    <submittedName>
        <fullName evidence="14">Serine/arginine repetitive matrix protein 1-like isoform X1</fullName>
    </submittedName>
</protein>
<keyword evidence="3" id="KW-0677">Repeat</keyword>
<evidence type="ECO:0000259" key="12">
    <source>
        <dbReference type="PROSITE" id="PS50157"/>
    </source>
</evidence>
<feature type="compositionally biased region" description="Low complexity" evidence="11">
    <location>
        <begin position="357"/>
        <end position="370"/>
    </location>
</feature>
<feature type="compositionally biased region" description="Low complexity" evidence="11">
    <location>
        <begin position="298"/>
        <end position="307"/>
    </location>
</feature>
<dbReference type="AlphaFoldDB" id="A0A6J1SQ14"/>
<keyword evidence="2" id="KW-0479">Metal-binding</keyword>
<evidence type="ECO:0000313" key="14">
    <source>
        <dbReference type="RefSeq" id="XP_026281420.1"/>
    </source>
</evidence>
<feature type="compositionally biased region" description="Low complexity" evidence="11">
    <location>
        <begin position="115"/>
        <end position="126"/>
    </location>
</feature>
<evidence type="ECO:0000256" key="10">
    <source>
        <dbReference type="PROSITE-ProRule" id="PRU00042"/>
    </source>
</evidence>
<evidence type="ECO:0000313" key="13">
    <source>
        <dbReference type="Proteomes" id="UP000504606"/>
    </source>
</evidence>
<dbReference type="PANTHER" id="PTHR16515:SF49">
    <property type="entry name" value="GASTRULA ZINC FINGER PROTEIN XLCGF49.1-LIKE-RELATED"/>
    <property type="match status" value="1"/>
</dbReference>
<name>A0A6J1SQ14_FRAOC</name>
<gene>
    <name evidence="14" type="primary">LOC113208582</name>
</gene>
<feature type="compositionally biased region" description="Low complexity" evidence="11">
    <location>
        <begin position="431"/>
        <end position="442"/>
    </location>
</feature>
<dbReference type="GO" id="GO:0003677">
    <property type="term" value="F:DNA binding"/>
    <property type="evidence" value="ECO:0007669"/>
    <property type="project" value="UniProtKB-KW"/>
</dbReference>
<dbReference type="PROSITE" id="PS00028">
    <property type="entry name" value="ZINC_FINGER_C2H2_1"/>
    <property type="match status" value="3"/>
</dbReference>
<keyword evidence="8" id="KW-0804">Transcription</keyword>
<dbReference type="GeneID" id="113208582"/>
<dbReference type="InterPro" id="IPR036236">
    <property type="entry name" value="Znf_C2H2_sf"/>
</dbReference>
<dbReference type="PROSITE" id="PS50157">
    <property type="entry name" value="ZINC_FINGER_C2H2_2"/>
    <property type="match status" value="3"/>
</dbReference>
<evidence type="ECO:0000256" key="3">
    <source>
        <dbReference type="ARBA" id="ARBA00022737"/>
    </source>
</evidence>
<dbReference type="GO" id="GO:0010468">
    <property type="term" value="P:regulation of gene expression"/>
    <property type="evidence" value="ECO:0007669"/>
    <property type="project" value="TreeGrafter"/>
</dbReference>
<feature type="domain" description="C2H2-type" evidence="12">
    <location>
        <begin position="504"/>
        <end position="527"/>
    </location>
</feature>
<feature type="compositionally biased region" description="Basic and acidic residues" evidence="11">
    <location>
        <begin position="141"/>
        <end position="155"/>
    </location>
</feature>
<keyword evidence="4 10" id="KW-0863">Zinc-finger</keyword>
<dbReference type="SUPFAM" id="SSF57667">
    <property type="entry name" value="beta-beta-alpha zinc fingers"/>
    <property type="match status" value="2"/>
</dbReference>
<dbReference type="SMART" id="SM00355">
    <property type="entry name" value="ZnF_C2H2"/>
    <property type="match status" value="3"/>
</dbReference>
<evidence type="ECO:0000256" key="4">
    <source>
        <dbReference type="ARBA" id="ARBA00022771"/>
    </source>
</evidence>
<dbReference type="SMART" id="SM00384">
    <property type="entry name" value="AT_hook"/>
    <property type="match status" value="4"/>
</dbReference>
<feature type="compositionally biased region" description="Low complexity" evidence="11">
    <location>
        <begin position="159"/>
        <end position="172"/>
    </location>
</feature>
<feature type="compositionally biased region" description="Basic residues" evidence="11">
    <location>
        <begin position="344"/>
        <end position="354"/>
    </location>
</feature>
<dbReference type="InterPro" id="IPR017956">
    <property type="entry name" value="AT_hook_DNA-bd_motif"/>
</dbReference>
<dbReference type="FunFam" id="3.30.160.60:FF:000322">
    <property type="entry name" value="GDNF-inducible zinc finger protein 1"/>
    <property type="match status" value="1"/>
</dbReference>
<feature type="region of interest" description="Disordered" evidence="11">
    <location>
        <begin position="71"/>
        <end position="496"/>
    </location>
</feature>
<dbReference type="PRINTS" id="PR00929">
    <property type="entry name" value="ATHOOK"/>
</dbReference>
<keyword evidence="5" id="KW-0862">Zinc</keyword>
<feature type="compositionally biased region" description="Low complexity" evidence="11">
    <location>
        <begin position="216"/>
        <end position="232"/>
    </location>
</feature>
<organism evidence="13 14">
    <name type="scientific">Frankliniella occidentalis</name>
    <name type="common">Western flower thrips</name>
    <name type="synonym">Euthrips occidentalis</name>
    <dbReference type="NCBI Taxonomy" id="133901"/>
    <lineage>
        <taxon>Eukaryota</taxon>
        <taxon>Metazoa</taxon>
        <taxon>Ecdysozoa</taxon>
        <taxon>Arthropoda</taxon>
        <taxon>Hexapoda</taxon>
        <taxon>Insecta</taxon>
        <taxon>Pterygota</taxon>
        <taxon>Neoptera</taxon>
        <taxon>Paraneoptera</taxon>
        <taxon>Thysanoptera</taxon>
        <taxon>Terebrantia</taxon>
        <taxon>Thripoidea</taxon>
        <taxon>Thripidae</taxon>
        <taxon>Frankliniella</taxon>
    </lineage>
</organism>
<dbReference type="Proteomes" id="UP000504606">
    <property type="component" value="Unplaced"/>
</dbReference>
<dbReference type="GO" id="GO:0005634">
    <property type="term" value="C:nucleus"/>
    <property type="evidence" value="ECO:0007669"/>
    <property type="project" value="UniProtKB-SubCell"/>
</dbReference>
<evidence type="ECO:0000256" key="11">
    <source>
        <dbReference type="SAM" id="MobiDB-lite"/>
    </source>
</evidence>
<dbReference type="PANTHER" id="PTHR16515">
    <property type="entry name" value="PR DOMAIN ZINC FINGER PROTEIN"/>
    <property type="match status" value="1"/>
</dbReference>
<feature type="compositionally biased region" description="Basic residues" evidence="11">
    <location>
        <begin position="308"/>
        <end position="319"/>
    </location>
</feature>
<comment type="subcellular location">
    <subcellularLocation>
        <location evidence="1">Nucleus</location>
    </subcellularLocation>
</comment>
<accession>A0A6J1SQ14</accession>
<dbReference type="InterPro" id="IPR013087">
    <property type="entry name" value="Znf_C2H2_type"/>
</dbReference>
<feature type="domain" description="C2H2-type" evidence="12">
    <location>
        <begin position="4"/>
        <end position="31"/>
    </location>
</feature>
<reference evidence="14" key="1">
    <citation type="submission" date="2025-08" db="UniProtKB">
        <authorList>
            <consortium name="RefSeq"/>
        </authorList>
    </citation>
    <scope>IDENTIFICATION</scope>
    <source>
        <tissue evidence="14">Whole organism</tissue>
    </source>
</reference>
<evidence type="ECO:0000256" key="8">
    <source>
        <dbReference type="ARBA" id="ARBA00023163"/>
    </source>
</evidence>
<dbReference type="InterPro" id="IPR050331">
    <property type="entry name" value="Zinc_finger"/>
</dbReference>
<dbReference type="GO" id="GO:0008270">
    <property type="term" value="F:zinc ion binding"/>
    <property type="evidence" value="ECO:0007669"/>
    <property type="project" value="UniProtKB-KW"/>
</dbReference>
<evidence type="ECO:0000256" key="9">
    <source>
        <dbReference type="ARBA" id="ARBA00023242"/>
    </source>
</evidence>
<feature type="domain" description="C2H2-type" evidence="12">
    <location>
        <begin position="32"/>
        <end position="62"/>
    </location>
</feature>
<dbReference type="RefSeq" id="XP_026281420.1">
    <property type="nucleotide sequence ID" value="XM_026425635.2"/>
</dbReference>
<keyword evidence="6" id="KW-0805">Transcription regulation</keyword>